<gene>
    <name evidence="4" type="ORF">HMPREF9623_00826</name>
</gene>
<dbReference type="PROSITE" id="PS51257">
    <property type="entry name" value="PROKAR_LIPOPROTEIN"/>
    <property type="match status" value="1"/>
</dbReference>
<dbReference type="Pfam" id="PF13349">
    <property type="entry name" value="DUF4097"/>
    <property type="match status" value="1"/>
</dbReference>
<feature type="region of interest" description="Disordered" evidence="1">
    <location>
        <begin position="28"/>
        <end position="124"/>
    </location>
</feature>
<evidence type="ECO:0000313" key="5">
    <source>
        <dbReference type="Proteomes" id="UP000018466"/>
    </source>
</evidence>
<evidence type="ECO:0000259" key="3">
    <source>
        <dbReference type="Pfam" id="PF13349"/>
    </source>
</evidence>
<keyword evidence="2" id="KW-0732">Signal</keyword>
<keyword evidence="5" id="KW-1185">Reference proteome</keyword>
<dbReference type="AlphaFoldDB" id="A0AA36Y5C5"/>
<dbReference type="Proteomes" id="UP000018466">
    <property type="component" value="Unassembled WGS sequence"/>
</dbReference>
<proteinExistence type="predicted"/>
<name>A0AA36Y5C5_9FIRM</name>
<dbReference type="Gene3D" id="2.160.20.120">
    <property type="match status" value="1"/>
</dbReference>
<feature type="compositionally biased region" description="Low complexity" evidence="1">
    <location>
        <begin position="37"/>
        <end position="58"/>
    </location>
</feature>
<dbReference type="RefSeq" id="WP_009532659.1">
    <property type="nucleotide sequence ID" value="NZ_JH590862.1"/>
</dbReference>
<dbReference type="EMBL" id="AGEL01000006">
    <property type="protein sequence ID" value="EHO17227.1"/>
    <property type="molecule type" value="Genomic_DNA"/>
</dbReference>
<protein>
    <recommendedName>
        <fullName evidence="3">DUF4097 domain-containing protein</fullName>
    </recommendedName>
</protein>
<reference evidence="4 5" key="1">
    <citation type="submission" date="2011-10" db="EMBL/GenBank/DDBJ databases">
        <title>The Genome Sequence of Lachnospiraceae bacterium ACC2.</title>
        <authorList>
            <consortium name="The Broad Institute Genome Sequencing Platform"/>
            <person name="Earl A."/>
            <person name="Ward D."/>
            <person name="Feldgarden M."/>
            <person name="Gevers D."/>
            <person name="Sizova M."/>
            <person name="Hazen A."/>
            <person name="Epstein S."/>
            <person name="Young S.K."/>
            <person name="Zeng Q."/>
            <person name="Gargeya S."/>
            <person name="Fitzgerald M."/>
            <person name="Haas B."/>
            <person name="Abouelleil A."/>
            <person name="Alvarado L."/>
            <person name="Arachchi H.M."/>
            <person name="Berlin A."/>
            <person name="Brown A."/>
            <person name="Chapman S.B."/>
            <person name="Chen Z."/>
            <person name="Dunbar C."/>
            <person name="Freedman E."/>
            <person name="Gearin G."/>
            <person name="Goldberg J."/>
            <person name="Griggs A."/>
            <person name="Gujja S."/>
            <person name="Heiman D."/>
            <person name="Howarth C."/>
            <person name="Larson L."/>
            <person name="Lui A."/>
            <person name="MacDonald P.J.P."/>
            <person name="Montmayeur A."/>
            <person name="Murphy C."/>
            <person name="Neiman D."/>
            <person name="Pearson M."/>
            <person name="Priest M."/>
            <person name="Roberts A."/>
            <person name="Saif S."/>
            <person name="Shea T."/>
            <person name="Shenoy N."/>
            <person name="Sisk P."/>
            <person name="Stolte C."/>
            <person name="Sykes S."/>
            <person name="Wortman J."/>
            <person name="Nusbaum C."/>
            <person name="Birren B."/>
        </authorList>
    </citation>
    <scope>NUCLEOTIDE SEQUENCE [LARGE SCALE GENOMIC DNA]</scope>
    <source>
        <strain evidence="4 5">ACC2</strain>
    </source>
</reference>
<accession>A0AA36Y5C5</accession>
<sequence>MKKRMCALLAALGGSLLLLAGCSSFAERFSRPESRAESTTAAESSTAESRASESNATESGEESTAEASGEAESGEEQLAAGESAGGESAAETAADGETLAAAESSAEGAVAETTAAESTAAETPQTLARRFRNLTVEGDSLSVELAESIDGNFHFDYDGEPALQTEDRENDTLYVKESGTAGKLLRIAVPRGTNLGTLSFTLGAGDLTITGVNADSLMISAELGDVTLQTVNVQRALLSLTAGELRADALSTSDFKADAELSNLTVTLAEPLADFTLFARTGQGTVRSQGAVVDSKFLQRGNSGKRLLLRSEMGNVTISGIQ</sequence>
<evidence type="ECO:0000256" key="2">
    <source>
        <dbReference type="SAM" id="SignalP"/>
    </source>
</evidence>
<dbReference type="InterPro" id="IPR025164">
    <property type="entry name" value="Toastrack_DUF4097"/>
</dbReference>
<evidence type="ECO:0000313" key="4">
    <source>
        <dbReference type="EMBL" id="EHO17227.1"/>
    </source>
</evidence>
<dbReference type="GeneID" id="86940600"/>
<evidence type="ECO:0000256" key="1">
    <source>
        <dbReference type="SAM" id="MobiDB-lite"/>
    </source>
</evidence>
<feature type="chain" id="PRO_5041309943" description="DUF4097 domain-containing protein" evidence="2">
    <location>
        <begin position="27"/>
        <end position="322"/>
    </location>
</feature>
<feature type="domain" description="DUF4097" evidence="3">
    <location>
        <begin position="187"/>
        <end position="282"/>
    </location>
</feature>
<feature type="signal peptide" evidence="2">
    <location>
        <begin position="1"/>
        <end position="26"/>
    </location>
</feature>
<organism evidence="4 5">
    <name type="scientific">Stomatobaculum longum</name>
    <dbReference type="NCBI Taxonomy" id="796942"/>
    <lineage>
        <taxon>Bacteria</taxon>
        <taxon>Bacillati</taxon>
        <taxon>Bacillota</taxon>
        <taxon>Clostridia</taxon>
        <taxon>Lachnospirales</taxon>
        <taxon>Lachnospiraceae</taxon>
        <taxon>Stomatobaculum</taxon>
    </lineage>
</organism>
<comment type="caution">
    <text evidence="4">The sequence shown here is derived from an EMBL/GenBank/DDBJ whole genome shotgun (WGS) entry which is preliminary data.</text>
</comment>
<feature type="compositionally biased region" description="Low complexity" evidence="1">
    <location>
        <begin position="65"/>
        <end position="123"/>
    </location>
</feature>